<evidence type="ECO:0000256" key="3">
    <source>
        <dbReference type="ARBA" id="ARBA00022833"/>
    </source>
</evidence>
<keyword evidence="3" id="KW-0862">Zinc</keyword>
<feature type="compositionally biased region" description="Low complexity" evidence="5">
    <location>
        <begin position="240"/>
        <end position="252"/>
    </location>
</feature>
<feature type="domain" description="RanBP2-type" evidence="6">
    <location>
        <begin position="202"/>
        <end position="231"/>
    </location>
</feature>
<dbReference type="SMART" id="SM00547">
    <property type="entry name" value="ZnF_RBZ"/>
    <property type="match status" value="5"/>
</dbReference>
<dbReference type="GO" id="GO:0005737">
    <property type="term" value="C:cytoplasm"/>
    <property type="evidence" value="ECO:0007669"/>
    <property type="project" value="TreeGrafter"/>
</dbReference>
<dbReference type="Pfam" id="PF00641">
    <property type="entry name" value="Zn_ribbon_RanBP"/>
    <property type="match status" value="4"/>
</dbReference>
<dbReference type="InterPro" id="IPR036443">
    <property type="entry name" value="Znf_RanBP2_sf"/>
</dbReference>
<dbReference type="PROSITE" id="PS50199">
    <property type="entry name" value="ZF_RANBP2_2"/>
    <property type="match status" value="5"/>
</dbReference>
<evidence type="ECO:0000256" key="4">
    <source>
        <dbReference type="PROSITE-ProRule" id="PRU00322"/>
    </source>
</evidence>
<keyword evidence="1" id="KW-0479">Metal-binding</keyword>
<dbReference type="PANTHER" id="PTHR23111">
    <property type="entry name" value="ZINC FINGER PROTEIN"/>
    <property type="match status" value="1"/>
</dbReference>
<dbReference type="EMBL" id="GIBP01002995">
    <property type="protein sequence ID" value="NDV31964.1"/>
    <property type="molecule type" value="Transcribed_RNA"/>
</dbReference>
<dbReference type="GO" id="GO:0008270">
    <property type="term" value="F:zinc ion binding"/>
    <property type="evidence" value="ECO:0007669"/>
    <property type="project" value="UniProtKB-KW"/>
</dbReference>
<feature type="domain" description="RanBP2-type" evidence="6">
    <location>
        <begin position="161"/>
        <end position="190"/>
    </location>
</feature>
<name>A0A6B2L4R1_9EUKA</name>
<organism evidence="7">
    <name type="scientific">Arcella intermedia</name>
    <dbReference type="NCBI Taxonomy" id="1963864"/>
    <lineage>
        <taxon>Eukaryota</taxon>
        <taxon>Amoebozoa</taxon>
        <taxon>Tubulinea</taxon>
        <taxon>Elardia</taxon>
        <taxon>Arcellinida</taxon>
        <taxon>Sphaerothecina</taxon>
        <taxon>Arcellidae</taxon>
        <taxon>Arcella</taxon>
    </lineage>
</organism>
<evidence type="ECO:0000259" key="6">
    <source>
        <dbReference type="PROSITE" id="PS50199"/>
    </source>
</evidence>
<dbReference type="AlphaFoldDB" id="A0A6B2L4R1"/>
<dbReference type="GO" id="GO:0003729">
    <property type="term" value="F:mRNA binding"/>
    <property type="evidence" value="ECO:0007669"/>
    <property type="project" value="TreeGrafter"/>
</dbReference>
<dbReference type="PROSITE" id="PS01358">
    <property type="entry name" value="ZF_RANBP2_1"/>
    <property type="match status" value="4"/>
</dbReference>
<feature type="region of interest" description="Disordered" evidence="5">
    <location>
        <begin position="88"/>
        <end position="114"/>
    </location>
</feature>
<feature type="compositionally biased region" description="Low complexity" evidence="5">
    <location>
        <begin position="99"/>
        <end position="114"/>
    </location>
</feature>
<keyword evidence="2 4" id="KW-0863">Zinc-finger</keyword>
<feature type="domain" description="RanBP2-type" evidence="6">
    <location>
        <begin position="2"/>
        <end position="31"/>
    </location>
</feature>
<evidence type="ECO:0000313" key="7">
    <source>
        <dbReference type="EMBL" id="NDV31964.1"/>
    </source>
</evidence>
<proteinExistence type="predicted"/>
<evidence type="ECO:0000256" key="5">
    <source>
        <dbReference type="SAM" id="MobiDB-lite"/>
    </source>
</evidence>
<evidence type="ECO:0000256" key="1">
    <source>
        <dbReference type="ARBA" id="ARBA00022723"/>
    </source>
</evidence>
<accession>A0A6B2L4R1</accession>
<dbReference type="PANTHER" id="PTHR23111:SF41">
    <property type="entry name" value="ZINC FINGER RAN-BINDING DOMAIN-CONTAINING PROTEIN 2-LIKE"/>
    <property type="match status" value="1"/>
</dbReference>
<reference evidence="7" key="1">
    <citation type="journal article" date="2020" name="J. Eukaryot. Microbiol.">
        <title>De novo Sequencing, Assembly and Annotation of the Transcriptome for the Free-Living Testate Amoeba Arcella intermedia.</title>
        <authorList>
            <person name="Ribeiro G.M."/>
            <person name="Porfirio-Sousa A.L."/>
            <person name="Maurer-Alcala X.X."/>
            <person name="Katz L.A."/>
            <person name="Lahr D.J.G."/>
        </authorList>
    </citation>
    <scope>NUCLEOTIDE SEQUENCE</scope>
</reference>
<dbReference type="InterPro" id="IPR001876">
    <property type="entry name" value="Znf_RanBP2"/>
</dbReference>
<protein>
    <recommendedName>
        <fullName evidence="6">RanBP2-type domain-containing protein</fullName>
    </recommendedName>
</protein>
<dbReference type="Gene3D" id="4.10.1060.10">
    <property type="entry name" value="Zinc finger, RanBP2-type"/>
    <property type="match status" value="4"/>
</dbReference>
<evidence type="ECO:0000256" key="2">
    <source>
        <dbReference type="ARBA" id="ARBA00022771"/>
    </source>
</evidence>
<feature type="domain" description="RanBP2-type" evidence="6">
    <location>
        <begin position="286"/>
        <end position="314"/>
    </location>
</feature>
<sequence length="320" mass="36181">MLKGDWLCVLCNSHNFARRKICFSCSSPRYSFASQPEVFNGDWVCVRCNEHNFARRVTCFGCNADKPSEAELTAAAVAAVAFQFPNQQYPTEHPTEQNPYQSHEQRQYQQTQEQYYQQYQQYQTSPHQRDYYQREYYPHLSQRDYYSHSPHQGQQNGTQMLDGDWICSSCNEHNFARRLACFRCNSSKTSGTPANSNTPPTEDDHWVCSTCAEKNSVWYYLCLKCCTPRFPPDYFPAPTSPTSASTGTAAPTAGGGTQPAGQTSTEKKETAFQFSTLGKKTGTSVLSGDWFCKCGIHNFARRTSCYSCGAAKDTTSSYSY</sequence>
<dbReference type="SUPFAM" id="SSF90209">
    <property type="entry name" value="Ran binding protein zinc finger-like"/>
    <property type="match status" value="4"/>
</dbReference>
<feature type="region of interest" description="Disordered" evidence="5">
    <location>
        <begin position="239"/>
        <end position="267"/>
    </location>
</feature>
<feature type="domain" description="RanBP2-type" evidence="6">
    <location>
        <begin position="39"/>
        <end position="68"/>
    </location>
</feature>